<comment type="caution">
    <text evidence="10">Lacks conserved residue(s) required for the propagation of feature annotation.</text>
</comment>
<comment type="function">
    <text evidence="2 10 12">Catalyzes the transfer of a dimethylallyl group onto the adenine at position 37 in tRNAs that read codons beginning with uridine, leading to the formation of N6-(dimethylallyl)adenosine (i(6)A).</text>
</comment>
<accession>A0A101GZI3</accession>
<evidence type="ECO:0000313" key="15">
    <source>
        <dbReference type="Proteomes" id="UP000053469"/>
    </source>
</evidence>
<comment type="subunit">
    <text evidence="10">Monomer.</text>
</comment>
<dbReference type="InterPro" id="IPR018022">
    <property type="entry name" value="IPT"/>
</dbReference>
<feature type="region of interest" description="Interaction with substrate tRNA" evidence="10">
    <location>
        <begin position="43"/>
        <end position="46"/>
    </location>
</feature>
<dbReference type="Gene3D" id="1.10.287.890">
    <property type="entry name" value="Crystal structure of tRNA isopentenylpyrophosphate transferase (bh2366) domain"/>
    <property type="match status" value="1"/>
</dbReference>
<dbReference type="HAMAP" id="MF_00185">
    <property type="entry name" value="IPP_trans"/>
    <property type="match status" value="1"/>
</dbReference>
<evidence type="ECO:0000256" key="2">
    <source>
        <dbReference type="ARBA" id="ARBA00003213"/>
    </source>
</evidence>
<feature type="site" description="Interaction with substrate tRNA" evidence="10">
    <location>
        <position position="134"/>
    </location>
</feature>
<comment type="cofactor">
    <cofactor evidence="1 10">
        <name>Mg(2+)</name>
        <dbReference type="ChEBI" id="CHEBI:18420"/>
    </cofactor>
</comment>
<evidence type="ECO:0000256" key="4">
    <source>
        <dbReference type="ARBA" id="ARBA00022679"/>
    </source>
</evidence>
<feature type="site" description="Interaction with substrate tRNA" evidence="10">
    <location>
        <position position="108"/>
    </location>
</feature>
<dbReference type="PANTHER" id="PTHR11088">
    <property type="entry name" value="TRNA DIMETHYLALLYLTRANSFERASE"/>
    <property type="match status" value="1"/>
</dbReference>
<dbReference type="Gene3D" id="3.40.50.300">
    <property type="entry name" value="P-loop containing nucleotide triphosphate hydrolases"/>
    <property type="match status" value="1"/>
</dbReference>
<dbReference type="NCBIfam" id="TIGR00174">
    <property type="entry name" value="miaA"/>
    <property type="match status" value="1"/>
</dbReference>
<evidence type="ECO:0000256" key="1">
    <source>
        <dbReference type="ARBA" id="ARBA00001946"/>
    </source>
</evidence>
<dbReference type="PANTHER" id="PTHR11088:SF60">
    <property type="entry name" value="TRNA DIMETHYLALLYLTRANSFERASE"/>
    <property type="match status" value="1"/>
</dbReference>
<sequence>MTTKGSKIDSIPIIVIAGPTASGKSQLAIKLAKEINGEIINGDSRQVYKELSIGTAKPSKKERRIVPHHLYDYISVKEDFNIYRYQKDFNKLLKSFPKKKIPILVGGSGLYIDSVIFNYELKEEKPSKKEQEKRVQLNKLSVKELQKLVSDINPKLLKKLNRSDRNNPIRLIRVIEREGEILNKKEPKKHKYFVIDIDKKLLNKKIEKRIDRMFELGLLEENKKLREQGLEKHPVLNTIGYQEFTPYFEGNRSLKEVKREIIKNTKKYSKRQKTWFRKHKHAIWTSDYNLILEESLKFIKT</sequence>
<dbReference type="GO" id="GO:0006400">
    <property type="term" value="P:tRNA modification"/>
    <property type="evidence" value="ECO:0007669"/>
    <property type="project" value="TreeGrafter"/>
</dbReference>
<dbReference type="EC" id="2.5.1.75" evidence="10"/>
<feature type="binding site" evidence="10">
    <location>
        <begin position="20"/>
        <end position="25"/>
    </location>
    <ligand>
        <name>substrate</name>
    </ligand>
</feature>
<keyword evidence="4 10" id="KW-0808">Transferase</keyword>
<keyword evidence="5 10" id="KW-0819">tRNA processing</keyword>
<evidence type="ECO:0000256" key="11">
    <source>
        <dbReference type="RuleBase" id="RU003783"/>
    </source>
</evidence>
<gene>
    <name evidence="10" type="primary">miaA</name>
    <name evidence="14" type="ORF">XD87_0041</name>
</gene>
<keyword evidence="7 10" id="KW-0067">ATP-binding</keyword>
<comment type="caution">
    <text evidence="14">The sequence shown here is derived from an EMBL/GenBank/DDBJ whole genome shotgun (WGS) entry which is preliminary data.</text>
</comment>
<comment type="catalytic activity">
    <reaction evidence="9 10 11">
        <text>adenosine(37) in tRNA + dimethylallyl diphosphate = N(6)-dimethylallyladenosine(37) in tRNA + diphosphate</text>
        <dbReference type="Rhea" id="RHEA:26482"/>
        <dbReference type="Rhea" id="RHEA-COMP:10162"/>
        <dbReference type="Rhea" id="RHEA-COMP:10375"/>
        <dbReference type="ChEBI" id="CHEBI:33019"/>
        <dbReference type="ChEBI" id="CHEBI:57623"/>
        <dbReference type="ChEBI" id="CHEBI:74411"/>
        <dbReference type="ChEBI" id="CHEBI:74415"/>
        <dbReference type="EC" id="2.5.1.75"/>
    </reaction>
</comment>
<dbReference type="EMBL" id="LGGI01000003">
    <property type="protein sequence ID" value="KUK67563.1"/>
    <property type="molecule type" value="Genomic_DNA"/>
</dbReference>
<evidence type="ECO:0000256" key="9">
    <source>
        <dbReference type="ARBA" id="ARBA00049563"/>
    </source>
</evidence>
<evidence type="ECO:0000256" key="3">
    <source>
        <dbReference type="ARBA" id="ARBA00005842"/>
    </source>
</evidence>
<evidence type="ECO:0000256" key="10">
    <source>
        <dbReference type="HAMAP-Rule" id="MF_00185"/>
    </source>
</evidence>
<dbReference type="InterPro" id="IPR027417">
    <property type="entry name" value="P-loop_NTPase"/>
</dbReference>
<keyword evidence="6 10" id="KW-0547">Nucleotide-binding</keyword>
<dbReference type="GO" id="GO:0052381">
    <property type="term" value="F:tRNA dimethylallyltransferase activity"/>
    <property type="evidence" value="ECO:0007669"/>
    <property type="project" value="UniProtKB-UniRule"/>
</dbReference>
<evidence type="ECO:0000256" key="13">
    <source>
        <dbReference type="RuleBase" id="RU003785"/>
    </source>
</evidence>
<dbReference type="Pfam" id="PF01715">
    <property type="entry name" value="IPPT"/>
    <property type="match status" value="1"/>
</dbReference>
<dbReference type="InterPro" id="IPR039657">
    <property type="entry name" value="Dimethylallyltransferase"/>
</dbReference>
<evidence type="ECO:0000256" key="5">
    <source>
        <dbReference type="ARBA" id="ARBA00022694"/>
    </source>
</evidence>
<dbReference type="Proteomes" id="UP000053469">
    <property type="component" value="Unassembled WGS sequence"/>
</dbReference>
<proteinExistence type="inferred from homology"/>
<dbReference type="GO" id="GO:0005524">
    <property type="term" value="F:ATP binding"/>
    <property type="evidence" value="ECO:0007669"/>
    <property type="project" value="UniProtKB-UniRule"/>
</dbReference>
<comment type="similarity">
    <text evidence="3 10 13">Belongs to the IPP transferase family.</text>
</comment>
<protein>
    <recommendedName>
        <fullName evidence="10">tRNA dimethylallyltransferase</fullName>
        <ecNumber evidence="10">2.5.1.75</ecNumber>
    </recommendedName>
    <alternativeName>
        <fullName evidence="10">Dimethylallyl diphosphate:tRNA dimethylallyltransferase</fullName>
        <shortName evidence="10">DMAPP:tRNA dimethylallyltransferase</shortName>
        <shortName evidence="10">DMATase</shortName>
    </alternativeName>
    <alternativeName>
        <fullName evidence="10">Isopentenyl-diphosphate:tRNA isopentenyltransferase</fullName>
        <shortName evidence="10">IPP transferase</shortName>
        <shortName evidence="10">IPPT</shortName>
        <shortName evidence="10">IPTase</shortName>
    </alternativeName>
</protein>
<evidence type="ECO:0000256" key="8">
    <source>
        <dbReference type="ARBA" id="ARBA00022842"/>
    </source>
</evidence>
<dbReference type="SUPFAM" id="SSF52540">
    <property type="entry name" value="P-loop containing nucleoside triphosphate hydrolases"/>
    <property type="match status" value="2"/>
</dbReference>
<evidence type="ECO:0000256" key="7">
    <source>
        <dbReference type="ARBA" id="ARBA00022840"/>
    </source>
</evidence>
<evidence type="ECO:0000313" key="14">
    <source>
        <dbReference type="EMBL" id="KUK67563.1"/>
    </source>
</evidence>
<feature type="binding site" evidence="10">
    <location>
        <begin position="18"/>
        <end position="25"/>
    </location>
    <ligand>
        <name>ATP</name>
        <dbReference type="ChEBI" id="CHEBI:30616"/>
    </ligand>
</feature>
<organism evidence="14 15">
    <name type="scientific">candidate division WS6 bacterium 36_33</name>
    <dbReference type="NCBI Taxonomy" id="1641388"/>
    <lineage>
        <taxon>Bacteria</taxon>
        <taxon>Candidatus Dojkabacteria</taxon>
    </lineage>
</organism>
<reference evidence="15" key="1">
    <citation type="journal article" date="2015" name="MBio">
        <title>Genome-Resolved Metagenomic Analysis Reveals Roles for Candidate Phyla and Other Microbial Community Members in Biogeochemical Transformations in Oil Reservoirs.</title>
        <authorList>
            <person name="Hu P."/>
            <person name="Tom L."/>
            <person name="Singh A."/>
            <person name="Thomas B.C."/>
            <person name="Baker B.J."/>
            <person name="Piceno Y.M."/>
            <person name="Andersen G.L."/>
            <person name="Banfield J.F."/>
        </authorList>
    </citation>
    <scope>NUCLEOTIDE SEQUENCE [LARGE SCALE GENOMIC DNA]</scope>
</reference>
<keyword evidence="8 10" id="KW-0460">Magnesium</keyword>
<evidence type="ECO:0000256" key="6">
    <source>
        <dbReference type="ARBA" id="ARBA00022741"/>
    </source>
</evidence>
<name>A0A101GZI3_9BACT</name>
<dbReference type="AlphaFoldDB" id="A0A101GZI3"/>
<dbReference type="PATRIC" id="fig|1641388.3.peg.411"/>
<evidence type="ECO:0000256" key="12">
    <source>
        <dbReference type="RuleBase" id="RU003784"/>
    </source>
</evidence>